<evidence type="ECO:0000313" key="2">
    <source>
        <dbReference type="Proteomes" id="UP001066276"/>
    </source>
</evidence>
<evidence type="ECO:0000313" key="1">
    <source>
        <dbReference type="EMBL" id="KAJ1100631.1"/>
    </source>
</evidence>
<sequence>MWAASGNLGRLPAAERVLEVAGAGWVGREADWALRPVMQPHVRTGMEEVAGSQSPWGEIAIGAWCPWNELDIKGVAQHSLDRAQMGLFLAQFLTQRVPHTSRTTGRPKPFCSVV</sequence>
<name>A0AAV7MBE4_PLEWA</name>
<dbReference type="EMBL" id="JANPWB010000014">
    <property type="protein sequence ID" value="KAJ1100631.1"/>
    <property type="molecule type" value="Genomic_DNA"/>
</dbReference>
<reference evidence="1" key="1">
    <citation type="journal article" date="2022" name="bioRxiv">
        <title>Sequencing and chromosome-scale assembly of the giantPleurodeles waltlgenome.</title>
        <authorList>
            <person name="Brown T."/>
            <person name="Elewa A."/>
            <person name="Iarovenko S."/>
            <person name="Subramanian E."/>
            <person name="Araus A.J."/>
            <person name="Petzold A."/>
            <person name="Susuki M."/>
            <person name="Suzuki K.-i.T."/>
            <person name="Hayashi T."/>
            <person name="Toyoda A."/>
            <person name="Oliveira C."/>
            <person name="Osipova E."/>
            <person name="Leigh N.D."/>
            <person name="Simon A."/>
            <person name="Yun M.H."/>
        </authorList>
    </citation>
    <scope>NUCLEOTIDE SEQUENCE</scope>
    <source>
        <strain evidence="1">20211129_DDA</strain>
        <tissue evidence="1">Liver</tissue>
    </source>
</reference>
<proteinExistence type="predicted"/>
<gene>
    <name evidence="1" type="ORF">NDU88_005712</name>
</gene>
<keyword evidence="2" id="KW-1185">Reference proteome</keyword>
<dbReference type="AlphaFoldDB" id="A0AAV7MBE4"/>
<organism evidence="1 2">
    <name type="scientific">Pleurodeles waltl</name>
    <name type="common">Iberian ribbed newt</name>
    <dbReference type="NCBI Taxonomy" id="8319"/>
    <lineage>
        <taxon>Eukaryota</taxon>
        <taxon>Metazoa</taxon>
        <taxon>Chordata</taxon>
        <taxon>Craniata</taxon>
        <taxon>Vertebrata</taxon>
        <taxon>Euteleostomi</taxon>
        <taxon>Amphibia</taxon>
        <taxon>Batrachia</taxon>
        <taxon>Caudata</taxon>
        <taxon>Salamandroidea</taxon>
        <taxon>Salamandridae</taxon>
        <taxon>Pleurodelinae</taxon>
        <taxon>Pleurodeles</taxon>
    </lineage>
</organism>
<comment type="caution">
    <text evidence="1">The sequence shown here is derived from an EMBL/GenBank/DDBJ whole genome shotgun (WGS) entry which is preliminary data.</text>
</comment>
<protein>
    <submittedName>
        <fullName evidence="1">Uncharacterized protein</fullName>
    </submittedName>
</protein>
<accession>A0AAV7MBE4</accession>
<dbReference type="Proteomes" id="UP001066276">
    <property type="component" value="Chromosome 10"/>
</dbReference>